<accession>A0A9P6NBF0</accession>
<evidence type="ECO:0000313" key="3">
    <source>
        <dbReference type="Proteomes" id="UP000886653"/>
    </source>
</evidence>
<sequence length="72" mass="8288">VRNGTFVTYHTRQKHQAANFHQLSQQCISQAIKNLDMEEEDDLSDTDETIQSKSDVSDSDSEDEECQDVPWL</sequence>
<dbReference type="EMBL" id="MU167317">
    <property type="protein sequence ID" value="KAG0143520.1"/>
    <property type="molecule type" value="Genomic_DNA"/>
</dbReference>
<dbReference type="AlphaFoldDB" id="A0A9P6NBF0"/>
<protein>
    <submittedName>
        <fullName evidence="2">Uncharacterized protein</fullName>
    </submittedName>
</protein>
<reference evidence="2" key="1">
    <citation type="submission" date="2013-11" db="EMBL/GenBank/DDBJ databases">
        <title>Genome sequence of the fusiform rust pathogen reveals effectors for host alternation and coevolution with pine.</title>
        <authorList>
            <consortium name="DOE Joint Genome Institute"/>
            <person name="Smith K."/>
            <person name="Pendleton A."/>
            <person name="Kubisiak T."/>
            <person name="Anderson C."/>
            <person name="Salamov A."/>
            <person name="Aerts A."/>
            <person name="Riley R."/>
            <person name="Clum A."/>
            <person name="Lindquist E."/>
            <person name="Ence D."/>
            <person name="Campbell M."/>
            <person name="Kronenberg Z."/>
            <person name="Feau N."/>
            <person name="Dhillon B."/>
            <person name="Hamelin R."/>
            <person name="Burleigh J."/>
            <person name="Smith J."/>
            <person name="Yandell M."/>
            <person name="Nelson C."/>
            <person name="Grigoriev I."/>
            <person name="Davis J."/>
        </authorList>
    </citation>
    <scope>NUCLEOTIDE SEQUENCE</scope>
    <source>
        <strain evidence="2">G11</strain>
    </source>
</reference>
<feature type="non-terminal residue" evidence="2">
    <location>
        <position position="1"/>
    </location>
</feature>
<evidence type="ECO:0000256" key="1">
    <source>
        <dbReference type="SAM" id="MobiDB-lite"/>
    </source>
</evidence>
<proteinExistence type="predicted"/>
<feature type="region of interest" description="Disordered" evidence="1">
    <location>
        <begin position="37"/>
        <end position="72"/>
    </location>
</feature>
<dbReference type="Proteomes" id="UP000886653">
    <property type="component" value="Unassembled WGS sequence"/>
</dbReference>
<keyword evidence="3" id="KW-1185">Reference proteome</keyword>
<gene>
    <name evidence="2" type="ORF">CROQUDRAFT_661146</name>
</gene>
<comment type="caution">
    <text evidence="2">The sequence shown here is derived from an EMBL/GenBank/DDBJ whole genome shotgun (WGS) entry which is preliminary data.</text>
</comment>
<organism evidence="2 3">
    <name type="scientific">Cronartium quercuum f. sp. fusiforme G11</name>
    <dbReference type="NCBI Taxonomy" id="708437"/>
    <lineage>
        <taxon>Eukaryota</taxon>
        <taxon>Fungi</taxon>
        <taxon>Dikarya</taxon>
        <taxon>Basidiomycota</taxon>
        <taxon>Pucciniomycotina</taxon>
        <taxon>Pucciniomycetes</taxon>
        <taxon>Pucciniales</taxon>
        <taxon>Coleosporiaceae</taxon>
        <taxon>Cronartium</taxon>
    </lineage>
</organism>
<name>A0A9P6NBF0_9BASI</name>
<feature type="compositionally biased region" description="Acidic residues" evidence="1">
    <location>
        <begin position="57"/>
        <end position="72"/>
    </location>
</feature>
<evidence type="ECO:0000313" key="2">
    <source>
        <dbReference type="EMBL" id="KAG0143520.1"/>
    </source>
</evidence>
<feature type="compositionally biased region" description="Acidic residues" evidence="1">
    <location>
        <begin position="37"/>
        <end position="48"/>
    </location>
</feature>